<organism evidence="4 5">
    <name type="scientific">Candidatus Terrybacteria bacterium RIFCSPHIGHO2_01_FULL_43_35</name>
    <dbReference type="NCBI Taxonomy" id="1802361"/>
    <lineage>
        <taxon>Bacteria</taxon>
        <taxon>Candidatus Terryibacteriota</taxon>
    </lineage>
</organism>
<sequence>MVAVIPAAGLGKRMVELTKDLPKPMLKVWGKPILEHIIMQMRKGGIDTIILIVGYKKQKIMDYFGNGSRFGVNIVYAIQDKPRGQTEALLRAAPYLDTDMFFVQMADILVPWWWYGTLKLYVTNNITGGVITVNANGDYRAGAGVILDENNNVLDVVEKPQDPEQKFEWNNSGIMLLNRRIISYLPKDFNDTQEIYIAEIIQNMLRAGEAFRGYPIEAHYYDFKNREAFEHYRNRRTPLFLR</sequence>
<evidence type="ECO:0000259" key="3">
    <source>
        <dbReference type="Pfam" id="PF00483"/>
    </source>
</evidence>
<gene>
    <name evidence="4" type="ORF">A2828_01515</name>
</gene>
<protein>
    <recommendedName>
        <fullName evidence="3">Nucleotidyl transferase domain-containing protein</fullName>
    </recommendedName>
</protein>
<evidence type="ECO:0000256" key="2">
    <source>
        <dbReference type="ARBA" id="ARBA00022695"/>
    </source>
</evidence>
<keyword evidence="2" id="KW-0548">Nucleotidyltransferase</keyword>
<dbReference type="InterPro" id="IPR050065">
    <property type="entry name" value="GlmU-like"/>
</dbReference>
<evidence type="ECO:0000256" key="1">
    <source>
        <dbReference type="ARBA" id="ARBA00022679"/>
    </source>
</evidence>
<evidence type="ECO:0000313" key="5">
    <source>
        <dbReference type="Proteomes" id="UP000178869"/>
    </source>
</evidence>
<dbReference type="Proteomes" id="UP000178869">
    <property type="component" value="Unassembled WGS sequence"/>
</dbReference>
<dbReference type="InterPro" id="IPR029044">
    <property type="entry name" value="Nucleotide-diphossugar_trans"/>
</dbReference>
<dbReference type="InterPro" id="IPR005835">
    <property type="entry name" value="NTP_transferase_dom"/>
</dbReference>
<keyword evidence="1" id="KW-0808">Transferase</keyword>
<dbReference type="EMBL" id="MHSR01000012">
    <property type="protein sequence ID" value="OHA46854.1"/>
    <property type="molecule type" value="Genomic_DNA"/>
</dbReference>
<dbReference type="CDD" id="cd04181">
    <property type="entry name" value="NTP_transferase"/>
    <property type="match status" value="1"/>
</dbReference>
<dbReference type="PANTHER" id="PTHR43584:SF8">
    <property type="entry name" value="N-ACETYLMURAMATE ALPHA-1-PHOSPHATE URIDYLYLTRANSFERASE"/>
    <property type="match status" value="1"/>
</dbReference>
<evidence type="ECO:0000313" key="4">
    <source>
        <dbReference type="EMBL" id="OHA46854.1"/>
    </source>
</evidence>
<dbReference type="PANTHER" id="PTHR43584">
    <property type="entry name" value="NUCLEOTIDYL TRANSFERASE"/>
    <property type="match status" value="1"/>
</dbReference>
<dbReference type="Pfam" id="PF00483">
    <property type="entry name" value="NTP_transferase"/>
    <property type="match status" value="1"/>
</dbReference>
<proteinExistence type="predicted"/>
<dbReference type="SUPFAM" id="SSF53448">
    <property type="entry name" value="Nucleotide-diphospho-sugar transferases"/>
    <property type="match status" value="1"/>
</dbReference>
<reference evidence="4 5" key="1">
    <citation type="journal article" date="2016" name="Nat. Commun.">
        <title>Thousands of microbial genomes shed light on interconnected biogeochemical processes in an aquifer system.</title>
        <authorList>
            <person name="Anantharaman K."/>
            <person name="Brown C.T."/>
            <person name="Hug L.A."/>
            <person name="Sharon I."/>
            <person name="Castelle C.J."/>
            <person name="Probst A.J."/>
            <person name="Thomas B.C."/>
            <person name="Singh A."/>
            <person name="Wilkins M.J."/>
            <person name="Karaoz U."/>
            <person name="Brodie E.L."/>
            <person name="Williams K.H."/>
            <person name="Hubbard S.S."/>
            <person name="Banfield J.F."/>
        </authorList>
    </citation>
    <scope>NUCLEOTIDE SEQUENCE [LARGE SCALE GENOMIC DNA]</scope>
</reference>
<feature type="domain" description="Nucleotidyl transferase" evidence="3">
    <location>
        <begin position="3"/>
        <end position="211"/>
    </location>
</feature>
<dbReference type="AlphaFoldDB" id="A0A1G2PET2"/>
<comment type="caution">
    <text evidence="4">The sequence shown here is derived from an EMBL/GenBank/DDBJ whole genome shotgun (WGS) entry which is preliminary data.</text>
</comment>
<accession>A0A1G2PET2</accession>
<dbReference type="Gene3D" id="3.90.550.10">
    <property type="entry name" value="Spore Coat Polysaccharide Biosynthesis Protein SpsA, Chain A"/>
    <property type="match status" value="1"/>
</dbReference>
<name>A0A1G2PET2_9BACT</name>
<dbReference type="GO" id="GO:0016779">
    <property type="term" value="F:nucleotidyltransferase activity"/>
    <property type="evidence" value="ECO:0007669"/>
    <property type="project" value="UniProtKB-KW"/>
</dbReference>